<organism evidence="1 2">
    <name type="scientific">Lysinibacillus contaminans</name>
    <dbReference type="NCBI Taxonomy" id="1293441"/>
    <lineage>
        <taxon>Bacteria</taxon>
        <taxon>Bacillati</taxon>
        <taxon>Bacillota</taxon>
        <taxon>Bacilli</taxon>
        <taxon>Bacillales</taxon>
        <taxon>Bacillaceae</taxon>
        <taxon>Lysinibacillus</taxon>
    </lineage>
</organism>
<name>A0ABR5K150_9BACI</name>
<sequence>MKEQLIKAIQRNQPINMIYLSKEGTISKRCVKIIKIACDSFQAYCFTRRAKRTFIIDNVLAISPIVSKERDVM</sequence>
<proteinExistence type="predicted"/>
<keyword evidence="2" id="KW-1185">Reference proteome</keyword>
<reference evidence="2" key="1">
    <citation type="submission" date="2015-07" db="EMBL/GenBank/DDBJ databases">
        <title>Fjat-14205 dsm 2895.</title>
        <authorList>
            <person name="Liu B."/>
            <person name="Wang J."/>
            <person name="Zhu Y."/>
            <person name="Liu G."/>
            <person name="Chen Q."/>
            <person name="Chen Z."/>
            <person name="Lan J."/>
            <person name="Che J."/>
            <person name="Ge C."/>
            <person name="Shi H."/>
            <person name="Pan Z."/>
            <person name="Liu X."/>
        </authorList>
    </citation>
    <scope>NUCLEOTIDE SEQUENCE [LARGE SCALE GENOMIC DNA]</scope>
    <source>
        <strain evidence="2">DSM 25560</strain>
    </source>
</reference>
<evidence type="ECO:0000313" key="1">
    <source>
        <dbReference type="EMBL" id="KOS68461.1"/>
    </source>
</evidence>
<evidence type="ECO:0000313" key="2">
    <source>
        <dbReference type="Proteomes" id="UP000050668"/>
    </source>
</evidence>
<gene>
    <name evidence="1" type="ORF">AEA09_07775</name>
</gene>
<dbReference type="RefSeq" id="WP_053583288.1">
    <property type="nucleotide sequence ID" value="NZ_LGRV01000003.1"/>
</dbReference>
<protein>
    <submittedName>
        <fullName evidence="1">Transcriptional regulator</fullName>
    </submittedName>
</protein>
<accession>A0ABR5K150</accession>
<comment type="caution">
    <text evidence="1">The sequence shown here is derived from an EMBL/GenBank/DDBJ whole genome shotgun (WGS) entry which is preliminary data.</text>
</comment>
<dbReference type="Proteomes" id="UP000050668">
    <property type="component" value="Unassembled WGS sequence"/>
</dbReference>
<dbReference type="EMBL" id="LGRV01000003">
    <property type="protein sequence ID" value="KOS68461.1"/>
    <property type="molecule type" value="Genomic_DNA"/>
</dbReference>